<evidence type="ECO:0000256" key="1">
    <source>
        <dbReference type="ARBA" id="ARBA00008857"/>
    </source>
</evidence>
<dbReference type="SUPFAM" id="SSF56349">
    <property type="entry name" value="DNA breaking-rejoining enzymes"/>
    <property type="match status" value="1"/>
</dbReference>
<dbReference type="PROSITE" id="PS51900">
    <property type="entry name" value="CB"/>
    <property type="match status" value="1"/>
</dbReference>
<feature type="domain" description="Tyr recombinase" evidence="6">
    <location>
        <begin position="203"/>
        <end position="382"/>
    </location>
</feature>
<dbReference type="Gene3D" id="1.10.150.130">
    <property type="match status" value="1"/>
</dbReference>
<name>A0A7W6FS82_9SPHN</name>
<evidence type="ECO:0000259" key="6">
    <source>
        <dbReference type="PROSITE" id="PS51898"/>
    </source>
</evidence>
<dbReference type="RefSeq" id="WP_188074081.1">
    <property type="nucleotide sequence ID" value="NZ_BSPS01000206.1"/>
</dbReference>
<dbReference type="EMBL" id="JACIDT010000057">
    <property type="protein sequence ID" value="MBB3928961.1"/>
    <property type="molecule type" value="Genomic_DNA"/>
</dbReference>
<keyword evidence="2" id="KW-0229">DNA integration</keyword>
<evidence type="ECO:0000256" key="2">
    <source>
        <dbReference type="ARBA" id="ARBA00022908"/>
    </source>
</evidence>
<keyword evidence="4" id="KW-0233">DNA recombination</keyword>
<sequence>MALNDAAIRALKPKDRVYAVADEKGLCIEVATSGSKLWRFRYRFVGRPRVLSFGRYPEVSLKEARQRRDDARSVLRDGIDPGAERKQAKITAQFNAANTFGAVADEYIEHKLLKEGRAAVTVDKAKWLLLQLKPITGRPLAEIKSAELFAVLRRLEGQRKHETAKRCRSFASRVFRYAAATGRAESDPAAMLAGQLIAPKVKHHAAILDPHKLGELLRSIDNFQGAPITRLALQIAPHVMARPGELRQATWDEFDLEAKIWRIKAERMKMRRPHAVPLSDRVVGYLRELQQFSGPEGYLFPAFHTTRRPMSENTMNQGLRRMGYTSDEVTAHGLRTTASTLLNESGKWHPDAIERALAHGDSDAVRGIYNRGQYWDERVKMMVIIPLKQVGGYGI</sequence>
<evidence type="ECO:0000256" key="4">
    <source>
        <dbReference type="ARBA" id="ARBA00023172"/>
    </source>
</evidence>
<dbReference type="GO" id="GO:0003677">
    <property type="term" value="F:DNA binding"/>
    <property type="evidence" value="ECO:0007669"/>
    <property type="project" value="UniProtKB-UniRule"/>
</dbReference>
<dbReference type="InterPro" id="IPR011010">
    <property type="entry name" value="DNA_brk_join_enz"/>
</dbReference>
<dbReference type="PROSITE" id="PS51898">
    <property type="entry name" value="TYR_RECOMBINASE"/>
    <property type="match status" value="1"/>
</dbReference>
<evidence type="ECO:0000256" key="3">
    <source>
        <dbReference type="ARBA" id="ARBA00023125"/>
    </source>
</evidence>
<dbReference type="InterPro" id="IPR053876">
    <property type="entry name" value="Phage_int_M"/>
</dbReference>
<dbReference type="Gene3D" id="3.30.160.390">
    <property type="entry name" value="Integrase, DNA-binding domain"/>
    <property type="match status" value="1"/>
</dbReference>
<dbReference type="Gene3D" id="1.10.443.10">
    <property type="entry name" value="Intergrase catalytic core"/>
    <property type="match status" value="1"/>
</dbReference>
<protein>
    <submittedName>
        <fullName evidence="8">Integrase</fullName>
    </submittedName>
</protein>
<dbReference type="GO" id="GO:0015074">
    <property type="term" value="P:DNA integration"/>
    <property type="evidence" value="ECO:0007669"/>
    <property type="project" value="UniProtKB-KW"/>
</dbReference>
<comment type="caution">
    <text evidence="8">The sequence shown here is derived from an EMBL/GenBank/DDBJ whole genome shotgun (WGS) entry which is preliminary data.</text>
</comment>
<dbReference type="InterPro" id="IPR010998">
    <property type="entry name" value="Integrase_recombinase_N"/>
</dbReference>
<dbReference type="InterPro" id="IPR044068">
    <property type="entry name" value="CB"/>
</dbReference>
<evidence type="ECO:0000313" key="8">
    <source>
        <dbReference type="EMBL" id="MBB3928961.1"/>
    </source>
</evidence>
<comment type="similarity">
    <text evidence="1">Belongs to the 'phage' integrase family.</text>
</comment>
<dbReference type="InterPro" id="IPR038488">
    <property type="entry name" value="Integrase_DNA-bd_sf"/>
</dbReference>
<dbReference type="PANTHER" id="PTHR30629">
    <property type="entry name" value="PROPHAGE INTEGRASE"/>
    <property type="match status" value="1"/>
</dbReference>
<keyword evidence="3 5" id="KW-0238">DNA-binding</keyword>
<feature type="domain" description="Core-binding (CB)" evidence="7">
    <location>
        <begin position="98"/>
        <end position="179"/>
    </location>
</feature>
<dbReference type="Pfam" id="PF00589">
    <property type="entry name" value="Phage_integrase"/>
    <property type="match status" value="1"/>
</dbReference>
<dbReference type="InterPro" id="IPR025166">
    <property type="entry name" value="Integrase_DNA_bind_dom"/>
</dbReference>
<dbReference type="InterPro" id="IPR013762">
    <property type="entry name" value="Integrase-like_cat_sf"/>
</dbReference>
<dbReference type="GO" id="GO:0006310">
    <property type="term" value="P:DNA recombination"/>
    <property type="evidence" value="ECO:0007669"/>
    <property type="project" value="UniProtKB-KW"/>
</dbReference>
<dbReference type="CDD" id="cd00801">
    <property type="entry name" value="INT_P4_C"/>
    <property type="match status" value="1"/>
</dbReference>
<dbReference type="Pfam" id="PF13356">
    <property type="entry name" value="Arm-DNA-bind_3"/>
    <property type="match status" value="1"/>
</dbReference>
<evidence type="ECO:0000259" key="7">
    <source>
        <dbReference type="PROSITE" id="PS51900"/>
    </source>
</evidence>
<evidence type="ECO:0000313" key="9">
    <source>
        <dbReference type="Proteomes" id="UP000571950"/>
    </source>
</evidence>
<reference evidence="8 9" key="1">
    <citation type="submission" date="2020-08" db="EMBL/GenBank/DDBJ databases">
        <title>Genomic Encyclopedia of Type Strains, Phase IV (KMG-IV): sequencing the most valuable type-strain genomes for metagenomic binning, comparative biology and taxonomic classification.</title>
        <authorList>
            <person name="Goeker M."/>
        </authorList>
    </citation>
    <scope>NUCLEOTIDE SEQUENCE [LARGE SCALE GENOMIC DNA]</scope>
    <source>
        <strain evidence="8 9">DSM 26189</strain>
    </source>
</reference>
<dbReference type="AlphaFoldDB" id="A0A7W6FS82"/>
<evidence type="ECO:0000256" key="5">
    <source>
        <dbReference type="PROSITE-ProRule" id="PRU01248"/>
    </source>
</evidence>
<keyword evidence="9" id="KW-1185">Reference proteome</keyword>
<accession>A0A7W6FS82</accession>
<dbReference type="Proteomes" id="UP000571950">
    <property type="component" value="Unassembled WGS sequence"/>
</dbReference>
<dbReference type="InterPro" id="IPR050808">
    <property type="entry name" value="Phage_Integrase"/>
</dbReference>
<proteinExistence type="inferred from homology"/>
<dbReference type="Pfam" id="PF22022">
    <property type="entry name" value="Phage_int_M"/>
    <property type="match status" value="1"/>
</dbReference>
<dbReference type="PANTHER" id="PTHR30629:SF2">
    <property type="entry name" value="PROPHAGE INTEGRASE INTS-RELATED"/>
    <property type="match status" value="1"/>
</dbReference>
<gene>
    <name evidence="8" type="ORF">GGR43_004712</name>
</gene>
<dbReference type="InterPro" id="IPR002104">
    <property type="entry name" value="Integrase_catalytic"/>
</dbReference>
<organism evidence="8 9">
    <name type="scientific">Sphingobium jiangsuense</name>
    <dbReference type="NCBI Taxonomy" id="870476"/>
    <lineage>
        <taxon>Bacteria</taxon>
        <taxon>Pseudomonadati</taxon>
        <taxon>Pseudomonadota</taxon>
        <taxon>Alphaproteobacteria</taxon>
        <taxon>Sphingomonadales</taxon>
        <taxon>Sphingomonadaceae</taxon>
        <taxon>Sphingobium</taxon>
    </lineage>
</organism>